<feature type="compositionally biased region" description="Acidic residues" evidence="1">
    <location>
        <begin position="83"/>
        <end position="93"/>
    </location>
</feature>
<feature type="compositionally biased region" description="Basic and acidic residues" evidence="1">
    <location>
        <begin position="196"/>
        <end position="210"/>
    </location>
</feature>
<dbReference type="EMBL" id="CP063196">
    <property type="protein sequence ID" value="UOE18441.1"/>
    <property type="molecule type" value="Genomic_DNA"/>
</dbReference>
<accession>A0A399G2I4</accession>
<keyword evidence="2" id="KW-1133">Transmembrane helix</keyword>
<keyword evidence="3" id="KW-0732">Signal</keyword>
<feature type="compositionally biased region" description="Low complexity" evidence="1">
    <location>
        <begin position="186"/>
        <end position="195"/>
    </location>
</feature>
<evidence type="ECO:0000313" key="5">
    <source>
        <dbReference type="Proteomes" id="UP000265719"/>
    </source>
</evidence>
<gene>
    <name evidence="4" type="ORF">NI17_016645</name>
</gene>
<keyword evidence="2" id="KW-0472">Membrane</keyword>
<evidence type="ECO:0000256" key="1">
    <source>
        <dbReference type="SAM" id="MobiDB-lite"/>
    </source>
</evidence>
<dbReference type="RefSeq" id="WP_068688177.1">
    <property type="nucleotide sequence ID" value="NZ_CP063196.1"/>
</dbReference>
<keyword evidence="2" id="KW-0812">Transmembrane</keyword>
<feature type="signal peptide" evidence="3">
    <location>
        <begin position="1"/>
        <end position="27"/>
    </location>
</feature>
<feature type="region of interest" description="Disordered" evidence="1">
    <location>
        <begin position="69"/>
        <end position="106"/>
    </location>
</feature>
<evidence type="ECO:0000256" key="3">
    <source>
        <dbReference type="SAM" id="SignalP"/>
    </source>
</evidence>
<dbReference type="KEGG" id="thao:NI17_016645"/>
<keyword evidence="5" id="KW-1185">Reference proteome</keyword>
<feature type="transmembrane region" description="Helical" evidence="2">
    <location>
        <begin position="221"/>
        <end position="242"/>
    </location>
</feature>
<name>A0A399G2I4_9ACTN</name>
<feature type="chain" id="PRO_5043568251" evidence="3">
    <location>
        <begin position="28"/>
        <end position="254"/>
    </location>
</feature>
<feature type="compositionally biased region" description="Low complexity" evidence="1">
    <location>
        <begin position="213"/>
        <end position="222"/>
    </location>
</feature>
<protein>
    <submittedName>
        <fullName evidence="4">Uncharacterized protein</fullName>
    </submittedName>
</protein>
<sequence length="254" mass="26100">MPTLRIRRILTAAILAVGTGIASPATASSALADDVGPASGGPLVEAEPTVPFTPLPLPSGPLVLLDELEESPEDTPPAPCPDEGCESGEEDPPVDGCTVEEPCGPEEDGWTETDGGCFFHHDDRGRVYCPGDEHPVPLDEDGCFVKNDHVYCPGTPEPPDTPLPDCPLTHVSDSCLPADTPHEPGSEPGDGPGETPADRPHDAPADRPRADSGLPVTGPGLALLAGTGGLLTAVGAGGLLLYRRRDQHGDGIEG</sequence>
<evidence type="ECO:0000313" key="4">
    <source>
        <dbReference type="EMBL" id="UOE18441.1"/>
    </source>
</evidence>
<evidence type="ECO:0000256" key="2">
    <source>
        <dbReference type="SAM" id="Phobius"/>
    </source>
</evidence>
<reference evidence="4" key="1">
    <citation type="submission" date="2020-10" db="EMBL/GenBank/DDBJ databases">
        <title>De novo genome project of the cellulose decomposer Thermobifida halotolerans type strain.</title>
        <authorList>
            <person name="Nagy I."/>
            <person name="Horvath B."/>
            <person name="Kukolya J."/>
            <person name="Nagy I."/>
            <person name="Orsini M."/>
        </authorList>
    </citation>
    <scope>NUCLEOTIDE SEQUENCE</scope>
    <source>
        <strain evidence="4">DSM 44931</strain>
    </source>
</reference>
<feature type="region of interest" description="Disordered" evidence="1">
    <location>
        <begin position="163"/>
        <end position="222"/>
    </location>
</feature>
<proteinExistence type="predicted"/>
<dbReference type="OrthoDB" id="10012352at2"/>
<dbReference type="AlphaFoldDB" id="A0A399G2I4"/>
<organism evidence="4 5">
    <name type="scientific">Thermobifida halotolerans</name>
    <dbReference type="NCBI Taxonomy" id="483545"/>
    <lineage>
        <taxon>Bacteria</taxon>
        <taxon>Bacillati</taxon>
        <taxon>Actinomycetota</taxon>
        <taxon>Actinomycetes</taxon>
        <taxon>Streptosporangiales</taxon>
        <taxon>Nocardiopsidaceae</taxon>
        <taxon>Thermobifida</taxon>
    </lineage>
</organism>
<dbReference type="Proteomes" id="UP000265719">
    <property type="component" value="Chromosome"/>
</dbReference>